<dbReference type="NCBIfam" id="NF004496">
    <property type="entry name" value="PRK05842.1"/>
    <property type="match status" value="1"/>
</dbReference>
<gene>
    <name evidence="7" type="primary">flgD</name>
    <name evidence="7" type="ORF">CQA62_05535</name>
</gene>
<keyword evidence="8" id="KW-1185">Reference proteome</keyword>
<reference evidence="7 8" key="1">
    <citation type="submission" date="2018-04" db="EMBL/GenBank/DDBJ databases">
        <title>Novel Campyloabacter and Helicobacter Species and Strains.</title>
        <authorList>
            <person name="Mannion A.J."/>
            <person name="Shen Z."/>
            <person name="Fox J.G."/>
        </authorList>
    </citation>
    <scope>NUCLEOTIDE SEQUENCE [LARGE SCALE GENOMIC DNA]</scope>
    <source>
        <strain evidence="7 8">ATCC 700242</strain>
    </source>
</reference>
<evidence type="ECO:0000313" key="8">
    <source>
        <dbReference type="Proteomes" id="UP000257067"/>
    </source>
</evidence>
<dbReference type="OrthoDB" id="9785233at2"/>
<feature type="domain" description="FlgD/Vpr Ig-like" evidence="6">
    <location>
        <begin position="139"/>
        <end position="214"/>
    </location>
</feature>
<dbReference type="InterPro" id="IPR025965">
    <property type="entry name" value="FlgD/Vpr_Ig-like"/>
</dbReference>
<comment type="caution">
    <text evidence="7">The sequence shown here is derived from an EMBL/GenBank/DDBJ whole genome shotgun (WGS) entry which is preliminary data.</text>
</comment>
<keyword evidence="7" id="KW-0969">Cilium</keyword>
<keyword evidence="3 5" id="KW-1005">Bacterial flagellum biogenesis</keyword>
<dbReference type="Proteomes" id="UP000257067">
    <property type="component" value="Unassembled WGS sequence"/>
</dbReference>
<keyword evidence="7" id="KW-0966">Cell projection</keyword>
<evidence type="ECO:0000259" key="6">
    <source>
        <dbReference type="Pfam" id="PF13860"/>
    </source>
</evidence>
<evidence type="ECO:0000256" key="4">
    <source>
        <dbReference type="ARBA" id="ARBA00024746"/>
    </source>
</evidence>
<sequence length="265" mass="29704">MTGQDIAQAQKKKNQRNINELDNDAFMKLFLEQLKNQDPTAPMETDKIITQTAQLTQVEMMEQNKKTMMEVADAMKSTKEVNEELKKFQEAFKESLEGLNKGVDNGAKASDNMTQMASFNTVAMIGKIAETDVFGIDLQEGGEVKFSLYFDEPIDISKGHPSVNILDKDNNLVNTIDLTDKNGQSGYIEFTWNGEKKGGKKAPSGSYNIKAEYNLDEKNGKYHESRIGRGEVQSVIFQEGKPFLRMGEMIVPIASALEFYEKSAK</sequence>
<dbReference type="Gene3D" id="2.60.40.4070">
    <property type="match status" value="1"/>
</dbReference>
<name>A0A3D8IUQ5_9HELI</name>
<dbReference type="GO" id="GO:0044781">
    <property type="term" value="P:bacterial-type flagellum organization"/>
    <property type="evidence" value="ECO:0007669"/>
    <property type="project" value="UniProtKB-UniRule"/>
</dbReference>
<evidence type="ECO:0000256" key="1">
    <source>
        <dbReference type="ARBA" id="ARBA00010577"/>
    </source>
</evidence>
<accession>A0A3D8IUQ5</accession>
<dbReference type="Pfam" id="PF13860">
    <property type="entry name" value="FlgD_ig"/>
    <property type="match status" value="1"/>
</dbReference>
<evidence type="ECO:0000256" key="5">
    <source>
        <dbReference type="RuleBase" id="RU362076"/>
    </source>
</evidence>
<comment type="similarity">
    <text evidence="1 5">Belongs to the FlgD family.</text>
</comment>
<dbReference type="EMBL" id="NXLU01000007">
    <property type="protein sequence ID" value="RDU68740.1"/>
    <property type="molecule type" value="Genomic_DNA"/>
</dbReference>
<dbReference type="AlphaFoldDB" id="A0A3D8IUQ5"/>
<dbReference type="InterPro" id="IPR005648">
    <property type="entry name" value="FlgD"/>
</dbReference>
<keyword evidence="7" id="KW-0282">Flagellum</keyword>
<proteinExistence type="inferred from homology"/>
<dbReference type="Pfam" id="PF03963">
    <property type="entry name" value="FlgD"/>
    <property type="match status" value="1"/>
</dbReference>
<organism evidence="7 8">
    <name type="scientific">Helicobacter cholecystus</name>
    <dbReference type="NCBI Taxonomy" id="45498"/>
    <lineage>
        <taxon>Bacteria</taxon>
        <taxon>Pseudomonadati</taxon>
        <taxon>Campylobacterota</taxon>
        <taxon>Epsilonproteobacteria</taxon>
        <taxon>Campylobacterales</taxon>
        <taxon>Helicobacteraceae</taxon>
        <taxon>Helicobacter</taxon>
    </lineage>
</organism>
<comment type="function">
    <text evidence="4 5">Required for flagellar hook formation. May act as a scaffolding protein.</text>
</comment>
<evidence type="ECO:0000256" key="2">
    <source>
        <dbReference type="ARBA" id="ARBA00016013"/>
    </source>
</evidence>
<evidence type="ECO:0000256" key="3">
    <source>
        <dbReference type="ARBA" id="ARBA00022795"/>
    </source>
</evidence>
<protein>
    <recommendedName>
        <fullName evidence="2 5">Basal-body rod modification protein FlgD</fullName>
    </recommendedName>
</protein>
<evidence type="ECO:0000313" key="7">
    <source>
        <dbReference type="EMBL" id="RDU68740.1"/>
    </source>
</evidence>